<sequence>MAAIKLLVLSLACACVIAHSPIPPVSRTIFLDERLEGGAFENIDAFKNIELSNAAASPYRLPNTTFPTHYKVLWVINLSENVQSYSGTVDITLQATQPNVNEIVIHCDHLTVTSVVLRQGTATEGTLIPTTPTPQSQYHFLRVALNDGVLLYNENVPVQYTLSIAFNADMRDDMYGIYRSWYRNLPSDNNIKWMATTQFQATAARYALPCYDEPGYKAKFDVTIRRPLDYRSWFCTRQRITRPSTTPGYAEDEYHTTPEMSTYLLALIVAEYDSLATLDADNRVLHEVIARPGAIINGQAAYAQRAGQDLLAEMSDHTDFDFYKQDENLKMTQAAIPDFGAGAMENWGLLTYREAYILYDEQHTSSNFKQIIAYILSHEIAHMWFGNLVTNAWWDVLWLNEGFARYYQYFLTAWVEDMGLATRFINEQVHASLLSDSSIDAHPLTNPGVGSPAAVSAMFSTITYNKGASVIRMTEHLLGFEVHRAGLRKYLDDKKFKTVQPIDLFTALETAGNDAGALDAYGDHFDFVKYYESWTEQPGHPVLNVHINHQTGHMTIYQRRFDIDTGYSVQNRNYIVPITFTTGADPDFDNTKPSHVISKAVTVIDRGVVGDVWTIFNIQQTGFYRVNYDDYTWDLIILALRGADREKIHEYNRAQIVNDVFQFARSGLMTYERALNILSYLENETDYAPWVAAITGFNWLRNRLVGKPQLAELNAKIVQWSSKVMSELTYMPIEGEPFMRSYLRWQLAPVMCNLNVPACRAGARVIFENLRLHQHEVPVDSRSWVYCNALRDGGADEFNHLYNRFKGHNVYTEKILILQTLGCTSHAASLTTLLNDIVTPNNIIRPQDYTTAFSTAVSGNEENTLFVLNYIQNNLETVLKAFSSPRTPLSYIAARLRTVEDVTAYQTWLNLTTTREVLGTSYNNIYGDSVAAYNSILWVATVEDSLSAYLTNGDNVIQSTTSTTTTTVAPTTVTQPPITEPSTPSLPVPVTDGAMTSFASLFIISLGAILHLIL</sequence>
<dbReference type="Gene3D" id="2.60.40.1730">
    <property type="entry name" value="tricorn interacting facor f3 domain"/>
    <property type="match status" value="1"/>
</dbReference>
<feature type="signal peptide" evidence="18">
    <location>
        <begin position="1"/>
        <end position="18"/>
    </location>
</feature>
<evidence type="ECO:0000256" key="7">
    <source>
        <dbReference type="ARBA" id="ARBA00022723"/>
    </source>
</evidence>
<dbReference type="Pfam" id="PF01433">
    <property type="entry name" value="Peptidase_M1"/>
    <property type="match status" value="1"/>
</dbReference>
<keyword evidence="6" id="KW-0645">Protease</keyword>
<reference evidence="22" key="1">
    <citation type="submission" date="2020-01" db="EMBL/GenBank/DDBJ databases">
        <authorList>
            <person name="Niu L.L."/>
            <person name="Liang G.M."/>
        </authorList>
    </citation>
    <scope>NUCLEOTIDE SEQUENCE</scope>
</reference>
<evidence type="ECO:0000256" key="9">
    <source>
        <dbReference type="ARBA" id="ARBA00022801"/>
    </source>
</evidence>
<keyword evidence="3" id="KW-0031">Aminopeptidase</keyword>
<organism evidence="22">
    <name type="scientific">Helicoverpa armigera</name>
    <name type="common">Cotton bollworm</name>
    <name type="synonym">Heliothis armigera</name>
    <dbReference type="NCBI Taxonomy" id="29058"/>
    <lineage>
        <taxon>Eukaryota</taxon>
        <taxon>Metazoa</taxon>
        <taxon>Ecdysozoa</taxon>
        <taxon>Arthropoda</taxon>
        <taxon>Hexapoda</taxon>
        <taxon>Insecta</taxon>
        <taxon>Pterygota</taxon>
        <taxon>Neoptera</taxon>
        <taxon>Endopterygota</taxon>
        <taxon>Lepidoptera</taxon>
        <taxon>Glossata</taxon>
        <taxon>Ditrysia</taxon>
        <taxon>Noctuoidea</taxon>
        <taxon>Noctuidae</taxon>
        <taxon>Heliothinae</taxon>
        <taxon>Helicoverpa</taxon>
    </lineage>
</organism>
<keyword evidence="5" id="KW-0336">GPI-anchor</keyword>
<feature type="domain" description="Peptidase M1 membrane alanine aminopeptidase" evidence="19">
    <location>
        <begin position="330"/>
        <end position="512"/>
    </location>
</feature>
<dbReference type="Pfam" id="PF17900">
    <property type="entry name" value="Peptidase_M1_N"/>
    <property type="match status" value="1"/>
</dbReference>
<keyword evidence="14" id="KW-0449">Lipoprotein</keyword>
<keyword evidence="13" id="KW-0325">Glycoprotein</keyword>
<evidence type="ECO:0000256" key="12">
    <source>
        <dbReference type="ARBA" id="ARBA00023136"/>
    </source>
</evidence>
<evidence type="ECO:0000256" key="13">
    <source>
        <dbReference type="ARBA" id="ARBA00023180"/>
    </source>
</evidence>
<feature type="binding site" evidence="16">
    <location>
        <position position="378"/>
    </location>
    <ligand>
        <name>Zn(2+)</name>
        <dbReference type="ChEBI" id="CHEBI:29105"/>
        <note>catalytic</note>
    </ligand>
</feature>
<dbReference type="GO" id="GO:0098552">
    <property type="term" value="C:side of membrane"/>
    <property type="evidence" value="ECO:0007669"/>
    <property type="project" value="UniProtKB-KW"/>
</dbReference>
<dbReference type="AlphaFoldDB" id="A0A6H0D4F8"/>
<dbReference type="OrthoDB" id="10031169at2759"/>
<comment type="subcellular location">
    <subcellularLocation>
        <location evidence="1">Cell membrane</location>
        <topology evidence="1">Lipid-anchor</topology>
        <topology evidence="1">GPI-anchor</topology>
    </subcellularLocation>
</comment>
<dbReference type="InterPro" id="IPR050344">
    <property type="entry name" value="Peptidase_M1_aminopeptidases"/>
</dbReference>
<evidence type="ECO:0000259" key="21">
    <source>
        <dbReference type="Pfam" id="PF17900"/>
    </source>
</evidence>
<dbReference type="GO" id="GO:0043171">
    <property type="term" value="P:peptide catabolic process"/>
    <property type="evidence" value="ECO:0007669"/>
    <property type="project" value="TreeGrafter"/>
</dbReference>
<keyword evidence="10 16" id="KW-0862">Zinc</keyword>
<dbReference type="FunFam" id="1.10.390.10:FF:000013">
    <property type="entry name" value="Aminopeptidase N"/>
    <property type="match status" value="1"/>
</dbReference>
<dbReference type="InterPro" id="IPR001930">
    <property type="entry name" value="Peptidase_M1"/>
</dbReference>
<evidence type="ECO:0000256" key="4">
    <source>
        <dbReference type="ARBA" id="ARBA00022475"/>
    </source>
</evidence>
<dbReference type="SUPFAM" id="SSF55486">
    <property type="entry name" value="Metalloproteases ('zincins'), catalytic domain"/>
    <property type="match status" value="1"/>
</dbReference>
<dbReference type="GO" id="GO:0008270">
    <property type="term" value="F:zinc ion binding"/>
    <property type="evidence" value="ECO:0007669"/>
    <property type="project" value="InterPro"/>
</dbReference>
<feature type="binding site" evidence="16">
    <location>
        <position position="382"/>
    </location>
    <ligand>
        <name>Zn(2+)</name>
        <dbReference type="ChEBI" id="CHEBI:29105"/>
        <note>catalytic</note>
    </ligand>
</feature>
<dbReference type="GO" id="GO:0005615">
    <property type="term" value="C:extracellular space"/>
    <property type="evidence" value="ECO:0007669"/>
    <property type="project" value="TreeGrafter"/>
</dbReference>
<keyword evidence="4" id="KW-1003">Cell membrane</keyword>
<dbReference type="RefSeq" id="XP_063893398.1">
    <property type="nucleotide sequence ID" value="XM_064037328.1"/>
</dbReference>
<dbReference type="PANTHER" id="PTHR11533:SF301">
    <property type="entry name" value="AMINOPEPTIDASE"/>
    <property type="match status" value="1"/>
</dbReference>
<dbReference type="EMBL" id="MT002821">
    <property type="protein sequence ID" value="QIS77241.1"/>
    <property type="molecule type" value="mRNA"/>
</dbReference>
<dbReference type="Pfam" id="PF11838">
    <property type="entry name" value="ERAP1_C"/>
    <property type="match status" value="1"/>
</dbReference>
<keyword evidence="8 18" id="KW-0732">Signal</keyword>
<dbReference type="GO" id="GO:0006508">
    <property type="term" value="P:proteolysis"/>
    <property type="evidence" value="ECO:0007669"/>
    <property type="project" value="UniProtKB-KW"/>
</dbReference>
<evidence type="ECO:0000259" key="20">
    <source>
        <dbReference type="Pfam" id="PF11838"/>
    </source>
</evidence>
<evidence type="ECO:0000313" key="22">
    <source>
        <dbReference type="EMBL" id="QIS77241.1"/>
    </source>
</evidence>
<accession>A0A6H0D4F8</accession>
<dbReference type="GeneID" id="110378006"/>
<proteinExistence type="evidence at transcript level"/>
<evidence type="ECO:0000256" key="17">
    <source>
        <dbReference type="PIRSR" id="PIRSR634016-4"/>
    </source>
</evidence>
<dbReference type="InterPro" id="IPR014782">
    <property type="entry name" value="Peptidase_M1_dom"/>
</dbReference>
<dbReference type="PANTHER" id="PTHR11533">
    <property type="entry name" value="PROTEASE M1 ZINC METALLOPROTEASE"/>
    <property type="match status" value="1"/>
</dbReference>
<dbReference type="InterPro" id="IPR027268">
    <property type="entry name" value="Peptidase_M4/M1_CTD_sf"/>
</dbReference>
<dbReference type="GO" id="GO:0070006">
    <property type="term" value="F:metalloaminopeptidase activity"/>
    <property type="evidence" value="ECO:0007669"/>
    <property type="project" value="TreeGrafter"/>
</dbReference>
<dbReference type="PRINTS" id="PR00756">
    <property type="entry name" value="ALADIPTASE"/>
</dbReference>
<feature type="domain" description="Aminopeptidase N-like N-terminal" evidence="21">
    <location>
        <begin position="67"/>
        <end position="264"/>
    </location>
</feature>
<dbReference type="CDD" id="cd09601">
    <property type="entry name" value="M1_APN-Q_like"/>
    <property type="match status" value="1"/>
</dbReference>
<keyword evidence="7 16" id="KW-0479">Metal-binding</keyword>
<evidence type="ECO:0000259" key="19">
    <source>
        <dbReference type="Pfam" id="PF01433"/>
    </source>
</evidence>
<evidence type="ECO:0000256" key="10">
    <source>
        <dbReference type="ARBA" id="ARBA00022833"/>
    </source>
</evidence>
<dbReference type="GO" id="GO:0042277">
    <property type="term" value="F:peptide binding"/>
    <property type="evidence" value="ECO:0007669"/>
    <property type="project" value="TreeGrafter"/>
</dbReference>
<dbReference type="InterPro" id="IPR045357">
    <property type="entry name" value="Aminopeptidase_N-like_N"/>
</dbReference>
<protein>
    <submittedName>
        <fullName evidence="22">APN3</fullName>
    </submittedName>
</protein>
<evidence type="ECO:0000256" key="2">
    <source>
        <dbReference type="ARBA" id="ARBA00010136"/>
    </source>
</evidence>
<name>A0A6H0D4F8_HELAM</name>
<evidence type="ECO:0000256" key="14">
    <source>
        <dbReference type="ARBA" id="ARBA00023288"/>
    </source>
</evidence>
<dbReference type="GO" id="GO:0005737">
    <property type="term" value="C:cytoplasm"/>
    <property type="evidence" value="ECO:0007669"/>
    <property type="project" value="TreeGrafter"/>
</dbReference>
<evidence type="ECO:0000256" key="3">
    <source>
        <dbReference type="ARBA" id="ARBA00022438"/>
    </source>
</evidence>
<evidence type="ECO:0000256" key="5">
    <source>
        <dbReference type="ARBA" id="ARBA00022622"/>
    </source>
</evidence>
<dbReference type="Gene3D" id="1.10.390.10">
    <property type="entry name" value="Neutral Protease Domain 2"/>
    <property type="match status" value="1"/>
</dbReference>
<feature type="site" description="Transition state stabilizer" evidence="17">
    <location>
        <position position="464"/>
    </location>
</feature>
<dbReference type="InterPro" id="IPR034016">
    <property type="entry name" value="M1_APN-typ"/>
</dbReference>
<evidence type="ECO:0000256" key="15">
    <source>
        <dbReference type="PIRSR" id="PIRSR634016-1"/>
    </source>
</evidence>
<comment type="similarity">
    <text evidence="2">Belongs to the peptidase M1 family.</text>
</comment>
<dbReference type="CTD" id="100127057"/>
<evidence type="ECO:0000256" key="1">
    <source>
        <dbReference type="ARBA" id="ARBA00004609"/>
    </source>
</evidence>
<evidence type="ECO:0000256" key="11">
    <source>
        <dbReference type="ARBA" id="ARBA00023049"/>
    </source>
</evidence>
<keyword evidence="9" id="KW-0378">Hydrolase</keyword>
<feature type="chain" id="PRO_5026333519" evidence="18">
    <location>
        <begin position="19"/>
        <end position="1014"/>
    </location>
</feature>
<dbReference type="FunFam" id="2.60.40.1910:FF:000008">
    <property type="entry name" value="Aminopeptidase"/>
    <property type="match status" value="1"/>
</dbReference>
<keyword evidence="11" id="KW-0482">Metalloprotease</keyword>
<feature type="binding site" evidence="16">
    <location>
        <position position="401"/>
    </location>
    <ligand>
        <name>Zn(2+)</name>
        <dbReference type="ChEBI" id="CHEBI:29105"/>
        <note>catalytic</note>
    </ligand>
</feature>
<dbReference type="Gene3D" id="2.60.40.1910">
    <property type="match status" value="1"/>
</dbReference>
<evidence type="ECO:0000256" key="18">
    <source>
        <dbReference type="SAM" id="SignalP"/>
    </source>
</evidence>
<keyword evidence="12" id="KW-0472">Membrane</keyword>
<feature type="domain" description="ERAP1-like C-terminal" evidence="20">
    <location>
        <begin position="613"/>
        <end position="910"/>
    </location>
</feature>
<dbReference type="SUPFAM" id="SSF63737">
    <property type="entry name" value="Leukotriene A4 hydrolase N-terminal domain"/>
    <property type="match status" value="1"/>
</dbReference>
<feature type="active site" description="Proton acceptor" evidence="15">
    <location>
        <position position="379"/>
    </location>
</feature>
<dbReference type="InterPro" id="IPR024571">
    <property type="entry name" value="ERAP1-like_C_dom"/>
</dbReference>
<evidence type="ECO:0000256" key="8">
    <source>
        <dbReference type="ARBA" id="ARBA00022729"/>
    </source>
</evidence>
<dbReference type="Gene3D" id="1.25.50.20">
    <property type="match status" value="1"/>
</dbReference>
<comment type="cofactor">
    <cofactor evidence="16">
        <name>Zn(2+)</name>
        <dbReference type="ChEBI" id="CHEBI:29105"/>
    </cofactor>
    <text evidence="16">Binds 1 zinc ion per subunit.</text>
</comment>
<dbReference type="InterPro" id="IPR042097">
    <property type="entry name" value="Aminopeptidase_N-like_N_sf"/>
</dbReference>
<evidence type="ECO:0000256" key="16">
    <source>
        <dbReference type="PIRSR" id="PIRSR634016-3"/>
    </source>
</evidence>
<dbReference type="GO" id="GO:0005886">
    <property type="term" value="C:plasma membrane"/>
    <property type="evidence" value="ECO:0007669"/>
    <property type="project" value="UniProtKB-SubCell"/>
</dbReference>
<dbReference type="KEGG" id="haw:110378006"/>
<evidence type="ECO:0000256" key="6">
    <source>
        <dbReference type="ARBA" id="ARBA00022670"/>
    </source>
</evidence>